<dbReference type="InterPro" id="IPR003439">
    <property type="entry name" value="ABC_transporter-like_ATP-bd"/>
</dbReference>
<evidence type="ECO:0000256" key="2">
    <source>
        <dbReference type="ARBA" id="ARBA00022475"/>
    </source>
</evidence>
<evidence type="ECO:0000259" key="9">
    <source>
        <dbReference type="PROSITE" id="PS50893"/>
    </source>
</evidence>
<dbReference type="InterPro" id="IPR050107">
    <property type="entry name" value="ABC_carbohydrate_import_ATPase"/>
</dbReference>
<dbReference type="InterPro" id="IPR003593">
    <property type="entry name" value="AAA+_ATPase"/>
</dbReference>
<gene>
    <name evidence="10" type="ORF">M0L20_17530</name>
</gene>
<keyword evidence="1" id="KW-0813">Transport</keyword>
<evidence type="ECO:0000256" key="5">
    <source>
        <dbReference type="ARBA" id="ARBA00022741"/>
    </source>
</evidence>
<evidence type="ECO:0000256" key="3">
    <source>
        <dbReference type="ARBA" id="ARBA00022597"/>
    </source>
</evidence>
<dbReference type="CDD" id="cd03216">
    <property type="entry name" value="ABC_Carb_Monos_I"/>
    <property type="match status" value="1"/>
</dbReference>
<evidence type="ECO:0000313" key="10">
    <source>
        <dbReference type="EMBL" id="MCK8493672.1"/>
    </source>
</evidence>
<keyword evidence="7" id="KW-1278">Translocase</keyword>
<organism evidence="10 11">
    <name type="scientific">Spirosoma liriopis</name>
    <dbReference type="NCBI Taxonomy" id="2937440"/>
    <lineage>
        <taxon>Bacteria</taxon>
        <taxon>Pseudomonadati</taxon>
        <taxon>Bacteroidota</taxon>
        <taxon>Cytophagia</taxon>
        <taxon>Cytophagales</taxon>
        <taxon>Cytophagaceae</taxon>
        <taxon>Spirosoma</taxon>
    </lineage>
</organism>
<dbReference type="PANTHER" id="PTHR43790">
    <property type="entry name" value="CARBOHYDRATE TRANSPORT ATP-BINDING PROTEIN MG119-RELATED"/>
    <property type="match status" value="1"/>
</dbReference>
<sequence length="487" mass="53451">MVQLRHISKHFPGVKALNDVSLYIRAGEIHALCGENGAGKSTLMNILTGNLRPDAGQILLRDQPVQITGPAEATRLGLAIVYQQLSLIDSLTVAENIFANRQPYNRFGLIQYNALYEQTQQLLNQLALNDIRPQARVADLSPGQKQMVEIAKALSQNPEILLLDEPTASLTERETATLFALIRQLRAQGKAIVYISHRLTEIFALADCVSILKDGTYQGTERIKDVTPDWLINRMVGREITAEQNTSSATNDVLLQVENLGGLRFQGVSFQLHRGEILGLAGLVGAGRTEIARTIFGIDKQRSGIVRLNGEVVQIDHPDDAVRLGIGYLPEERKRLGLFMEQSVAQNIVAVRPPVAGPWFRAGRVKALAESFRQQLGIRTPSVNVRVENLSGGNQQKTMLARWLLANPDLLLVDEPTHGIDVGGKAEIYTLLRQLAAQGKGILLISSELPELLALSDRILVVRDGQLSGELSRSEATEEKIMALATD</sequence>
<dbReference type="PROSITE" id="PS50893">
    <property type="entry name" value="ABC_TRANSPORTER_2"/>
    <property type="match status" value="2"/>
</dbReference>
<dbReference type="PANTHER" id="PTHR43790:SF3">
    <property type="entry name" value="D-ALLOSE IMPORT ATP-BINDING PROTEIN ALSA-RELATED"/>
    <property type="match status" value="1"/>
</dbReference>
<feature type="domain" description="ABC transporter" evidence="9">
    <location>
        <begin position="2"/>
        <end position="239"/>
    </location>
</feature>
<dbReference type="PROSITE" id="PS00211">
    <property type="entry name" value="ABC_TRANSPORTER_1"/>
    <property type="match status" value="1"/>
</dbReference>
<dbReference type="EMBL" id="JALPRF010000003">
    <property type="protein sequence ID" value="MCK8493672.1"/>
    <property type="molecule type" value="Genomic_DNA"/>
</dbReference>
<keyword evidence="8" id="KW-0472">Membrane</keyword>
<dbReference type="InterPro" id="IPR017871">
    <property type="entry name" value="ABC_transporter-like_CS"/>
</dbReference>
<evidence type="ECO:0000256" key="1">
    <source>
        <dbReference type="ARBA" id="ARBA00022448"/>
    </source>
</evidence>
<protein>
    <submittedName>
        <fullName evidence="10">Sugar ABC transporter ATP-binding protein</fullName>
    </submittedName>
</protein>
<accession>A0ABT0HP92</accession>
<dbReference type="CDD" id="cd03215">
    <property type="entry name" value="ABC_Carb_Monos_II"/>
    <property type="match status" value="1"/>
</dbReference>
<dbReference type="SMART" id="SM00382">
    <property type="entry name" value="AAA"/>
    <property type="match status" value="2"/>
</dbReference>
<dbReference type="SUPFAM" id="SSF52540">
    <property type="entry name" value="P-loop containing nucleoside triphosphate hydrolases"/>
    <property type="match status" value="2"/>
</dbReference>
<name>A0ABT0HP92_9BACT</name>
<dbReference type="Proteomes" id="UP001202180">
    <property type="component" value="Unassembled WGS sequence"/>
</dbReference>
<feature type="domain" description="ABC transporter" evidence="9">
    <location>
        <begin position="248"/>
        <end position="485"/>
    </location>
</feature>
<comment type="caution">
    <text evidence="10">The sequence shown here is derived from an EMBL/GenBank/DDBJ whole genome shotgun (WGS) entry which is preliminary data.</text>
</comment>
<dbReference type="RefSeq" id="WP_248478273.1">
    <property type="nucleotide sequence ID" value="NZ_JALPRF010000003.1"/>
</dbReference>
<dbReference type="Gene3D" id="3.40.50.300">
    <property type="entry name" value="P-loop containing nucleotide triphosphate hydrolases"/>
    <property type="match status" value="2"/>
</dbReference>
<evidence type="ECO:0000256" key="7">
    <source>
        <dbReference type="ARBA" id="ARBA00022967"/>
    </source>
</evidence>
<dbReference type="InterPro" id="IPR027417">
    <property type="entry name" value="P-loop_NTPase"/>
</dbReference>
<keyword evidence="2" id="KW-1003">Cell membrane</keyword>
<evidence type="ECO:0000256" key="4">
    <source>
        <dbReference type="ARBA" id="ARBA00022737"/>
    </source>
</evidence>
<evidence type="ECO:0000256" key="6">
    <source>
        <dbReference type="ARBA" id="ARBA00022840"/>
    </source>
</evidence>
<dbReference type="Pfam" id="PF00005">
    <property type="entry name" value="ABC_tran"/>
    <property type="match status" value="2"/>
</dbReference>
<dbReference type="GO" id="GO:0005524">
    <property type="term" value="F:ATP binding"/>
    <property type="evidence" value="ECO:0007669"/>
    <property type="project" value="UniProtKB-KW"/>
</dbReference>
<keyword evidence="11" id="KW-1185">Reference proteome</keyword>
<keyword evidence="3" id="KW-0762">Sugar transport</keyword>
<evidence type="ECO:0000313" key="11">
    <source>
        <dbReference type="Proteomes" id="UP001202180"/>
    </source>
</evidence>
<reference evidence="10 11" key="1">
    <citation type="submission" date="2022-04" db="EMBL/GenBank/DDBJ databases">
        <title>Spirosoma sp. strain RP8 genome sequencing and assembly.</title>
        <authorList>
            <person name="Jung Y."/>
        </authorList>
    </citation>
    <scope>NUCLEOTIDE SEQUENCE [LARGE SCALE GENOMIC DNA]</scope>
    <source>
        <strain evidence="10 11">RP8</strain>
    </source>
</reference>
<keyword evidence="4" id="KW-0677">Repeat</keyword>
<keyword evidence="6 10" id="KW-0067">ATP-binding</keyword>
<proteinExistence type="predicted"/>
<evidence type="ECO:0000256" key="8">
    <source>
        <dbReference type="ARBA" id="ARBA00023136"/>
    </source>
</evidence>
<keyword evidence="5" id="KW-0547">Nucleotide-binding</keyword>